<protein>
    <submittedName>
        <fullName evidence="3">Uncharacterized protein</fullName>
    </submittedName>
</protein>
<dbReference type="RefSeq" id="YP_009210954.1">
    <property type="nucleotide sequence ID" value="NC_028934.1"/>
</dbReference>
<feature type="coiled-coil region" evidence="1">
    <location>
        <begin position="164"/>
        <end position="191"/>
    </location>
</feature>
<dbReference type="KEGG" id="vg:26637401"/>
<dbReference type="EMBL" id="KR080194">
    <property type="protein sequence ID" value="AKF14360.1"/>
    <property type="molecule type" value="Genomic_DNA"/>
</dbReference>
<proteinExistence type="predicted"/>
<gene>
    <name evidence="3" type="primary">98</name>
    <name evidence="3" type="ORF">SEA_VINCENZO_98</name>
</gene>
<keyword evidence="4" id="KW-1185">Reference proteome</keyword>
<name>A0A0F6WDU4_9CAUD</name>
<reference evidence="3 4" key="1">
    <citation type="journal article" date="2015" name="Genome Announc.">
        <title>Genome Sequences of Mycobacteriophages AlanGrant, Baee, Corofin, OrangeOswald, and Vincenzo, New Members of Cluster B.</title>
        <authorList>
            <person name="Pope W.H."/>
            <person name="Carbonara M.E."/>
            <person name="Cioffi H.M."/>
            <person name="Cruz T."/>
            <person name="Dang B.Q."/>
            <person name="Doyle A.N."/>
            <person name="Fan O.H."/>
            <person name="Gallagher M."/>
            <person name="Gentile G.M."/>
            <person name="German B.A."/>
            <person name="Farrell M.E."/>
            <person name="Gerwig M."/>
            <person name="Hunter K.L."/>
            <person name="Lefever V.E."/>
            <person name="Marfisi N.A."/>
            <person name="McDonnell J.E."/>
            <person name="Monga J.K."/>
            <person name="Quiroz K.G."/>
            <person name="Pong A.C."/>
            <person name="Rimple P.A."/>
            <person name="Situ M."/>
            <person name="Sohnen P.C."/>
            <person name="Stockinger A.N."/>
            <person name="Thompson P.K."/>
            <person name="Torchio N.M."/>
            <person name="Toner C.L."/>
            <person name="Ulbrich M.C."/>
            <person name="Vohra N.I."/>
            <person name="Zakir A."/>
            <person name="Adkins N.L."/>
            <person name="Brown B.R."/>
            <person name="Churilla B.M."/>
            <person name="Kramer Z.J."/>
            <person name="Lapin J.S."/>
            <person name="Montgomery M.T."/>
            <person name="Prout A.K."/>
            <person name="Grubb S.R."/>
            <person name="Warner M.H."/>
            <person name="Bowman C.A."/>
            <person name="Russell D.A."/>
            <person name="Hatfull G.F."/>
        </authorList>
    </citation>
    <scope>NUCLEOTIDE SEQUENCE [LARGE SCALE GENOMIC DNA]</scope>
</reference>
<evidence type="ECO:0000256" key="1">
    <source>
        <dbReference type="SAM" id="Coils"/>
    </source>
</evidence>
<evidence type="ECO:0000313" key="3">
    <source>
        <dbReference type="EMBL" id="AKF14360.1"/>
    </source>
</evidence>
<dbReference type="GeneID" id="26637401"/>
<sequence>MASITFTATAPNGQTFTRTSPTMPYTHVLMTSGSDGETWGPYSWHKSPQAAEKARSGKVGEYFAREGYESTVVEAVPTAVKGTAHVGDFPADKGWPEAAIDALILAKGAKPAKAAPVTEELAPAIAKGLDFLTEPAPKKSRKSVVGSAPREGNVPTEAERTAAIERELAAIDAAQAAKADAQAQRMNAKGRPATHRQLLGESVHALIYAALDSGKLELPVGMDEATGRETIRRWLQYVPTPENPAGLPTPRA</sequence>
<keyword evidence="1" id="KW-0175">Coiled coil</keyword>
<accession>A0A0F6WDU4</accession>
<evidence type="ECO:0000313" key="4">
    <source>
        <dbReference type="Proteomes" id="UP000203101"/>
    </source>
</evidence>
<evidence type="ECO:0000256" key="2">
    <source>
        <dbReference type="SAM" id="MobiDB-lite"/>
    </source>
</evidence>
<dbReference type="OrthoDB" id="19265at10239"/>
<organism evidence="3 4">
    <name type="scientific">Mycobacterium phage Vincenzo</name>
    <dbReference type="NCBI Taxonomy" id="1647301"/>
    <lineage>
        <taxon>Viruses</taxon>
        <taxon>Duplodnaviria</taxon>
        <taxon>Heunggongvirae</taxon>
        <taxon>Uroviricota</taxon>
        <taxon>Caudoviricetes</taxon>
        <taxon>Bclasvirinae</taxon>
        <taxon>Coopervirus</taxon>
        <taxon>Coopervirus vincenzo</taxon>
    </lineage>
</organism>
<feature type="region of interest" description="Disordered" evidence="2">
    <location>
        <begin position="136"/>
        <end position="158"/>
    </location>
</feature>
<dbReference type="Proteomes" id="UP000203101">
    <property type="component" value="Segment"/>
</dbReference>